<keyword evidence="6" id="KW-1185">Reference proteome</keyword>
<name>A0ABT9BD90_9BACT</name>
<protein>
    <submittedName>
        <fullName evidence="5">Helix-turn-helix transcriptional regulator</fullName>
    </submittedName>
</protein>
<dbReference type="InterPro" id="IPR009057">
    <property type="entry name" value="Homeodomain-like_sf"/>
</dbReference>
<dbReference type="PROSITE" id="PS01124">
    <property type="entry name" value="HTH_ARAC_FAMILY_2"/>
    <property type="match status" value="1"/>
</dbReference>
<comment type="caution">
    <text evidence="5">The sequence shown here is derived from an EMBL/GenBank/DDBJ whole genome shotgun (WGS) entry which is preliminary data.</text>
</comment>
<evidence type="ECO:0000256" key="2">
    <source>
        <dbReference type="ARBA" id="ARBA00023125"/>
    </source>
</evidence>
<dbReference type="PANTHER" id="PTHR43280">
    <property type="entry name" value="ARAC-FAMILY TRANSCRIPTIONAL REGULATOR"/>
    <property type="match status" value="1"/>
</dbReference>
<organism evidence="5 6">
    <name type="scientific">Hymenobacter aranciens</name>
    <dbReference type="NCBI Taxonomy" id="3063996"/>
    <lineage>
        <taxon>Bacteria</taxon>
        <taxon>Pseudomonadati</taxon>
        <taxon>Bacteroidota</taxon>
        <taxon>Cytophagia</taxon>
        <taxon>Cytophagales</taxon>
        <taxon>Hymenobacteraceae</taxon>
        <taxon>Hymenobacter</taxon>
    </lineage>
</organism>
<evidence type="ECO:0000256" key="1">
    <source>
        <dbReference type="ARBA" id="ARBA00023015"/>
    </source>
</evidence>
<evidence type="ECO:0000256" key="3">
    <source>
        <dbReference type="ARBA" id="ARBA00023163"/>
    </source>
</evidence>
<dbReference type="PANTHER" id="PTHR43280:SF32">
    <property type="entry name" value="TRANSCRIPTIONAL REGULATORY PROTEIN"/>
    <property type="match status" value="1"/>
</dbReference>
<evidence type="ECO:0000259" key="4">
    <source>
        <dbReference type="PROSITE" id="PS01124"/>
    </source>
</evidence>
<feature type="domain" description="HTH araC/xylS-type" evidence="4">
    <location>
        <begin position="199"/>
        <end position="309"/>
    </location>
</feature>
<keyword evidence="3" id="KW-0804">Transcription</keyword>
<dbReference type="Proteomes" id="UP001176429">
    <property type="component" value="Unassembled WGS sequence"/>
</dbReference>
<dbReference type="RefSeq" id="WP_305007522.1">
    <property type="nucleotide sequence ID" value="NZ_JAUQSY010000010.1"/>
</dbReference>
<dbReference type="InterPro" id="IPR018060">
    <property type="entry name" value="HTH_AraC"/>
</dbReference>
<dbReference type="SMART" id="SM00342">
    <property type="entry name" value="HTH_ARAC"/>
    <property type="match status" value="1"/>
</dbReference>
<evidence type="ECO:0000313" key="6">
    <source>
        <dbReference type="Proteomes" id="UP001176429"/>
    </source>
</evidence>
<proteinExistence type="predicted"/>
<dbReference type="EMBL" id="JAUQSY010000010">
    <property type="protein sequence ID" value="MDO7876167.1"/>
    <property type="molecule type" value="Genomic_DNA"/>
</dbReference>
<gene>
    <name evidence="5" type="ORF">Q5H93_15590</name>
</gene>
<keyword evidence="1" id="KW-0805">Transcription regulation</keyword>
<accession>A0ABT9BD90</accession>
<sequence>MPTAPLEAYYQEIADCTGTDLHTLLPNGIRQDAGHFNVFEMDELWQSTSTELAQPLPCRSFYKISLLHGGSRAEFPNATVDIAADALVFSSPKTPFYWRRGVPQTGLFCVFTAEFLRPSSSGVVLDELPLFKADTYPIFALDEAQQARATLIFGQMREEMASDYAYKYDLLRTYVLELIHLGQKLQPASALHPAHSAAARLTSLFSELLEQQFPIETPQQTLRLRTAKDYADHLAVHVNHLNKILKETTHRTTTELIASRIGQEAEALLRQTDWPLAAIADSLGFADVAHFSHFFKRHAMQSPGAFRSVALV</sequence>
<reference evidence="5" key="1">
    <citation type="submission" date="2023-07" db="EMBL/GenBank/DDBJ databases">
        <authorList>
            <person name="Kim M.K."/>
        </authorList>
    </citation>
    <scope>NUCLEOTIDE SEQUENCE</scope>
    <source>
        <strain evidence="5">ASUV-10-1</strain>
    </source>
</reference>
<dbReference type="SUPFAM" id="SSF46689">
    <property type="entry name" value="Homeodomain-like"/>
    <property type="match status" value="1"/>
</dbReference>
<evidence type="ECO:0000313" key="5">
    <source>
        <dbReference type="EMBL" id="MDO7876167.1"/>
    </source>
</evidence>
<dbReference type="Gene3D" id="1.10.10.60">
    <property type="entry name" value="Homeodomain-like"/>
    <property type="match status" value="1"/>
</dbReference>
<dbReference type="Pfam" id="PF12833">
    <property type="entry name" value="HTH_18"/>
    <property type="match status" value="1"/>
</dbReference>
<keyword evidence="2" id="KW-0238">DNA-binding</keyword>